<accession>A0ABP1AYI4</accession>
<evidence type="ECO:0000313" key="3">
    <source>
        <dbReference type="Proteomes" id="UP001497522"/>
    </source>
</evidence>
<organism evidence="2 3">
    <name type="scientific">Sphagnum jensenii</name>
    <dbReference type="NCBI Taxonomy" id="128206"/>
    <lineage>
        <taxon>Eukaryota</taxon>
        <taxon>Viridiplantae</taxon>
        <taxon>Streptophyta</taxon>
        <taxon>Embryophyta</taxon>
        <taxon>Bryophyta</taxon>
        <taxon>Sphagnophytina</taxon>
        <taxon>Sphagnopsida</taxon>
        <taxon>Sphagnales</taxon>
        <taxon>Sphagnaceae</taxon>
        <taxon>Sphagnum</taxon>
    </lineage>
</organism>
<evidence type="ECO:0000313" key="2">
    <source>
        <dbReference type="EMBL" id="CAK9867668.1"/>
    </source>
</evidence>
<dbReference type="Proteomes" id="UP001497522">
    <property type="component" value="Chromosome 17"/>
</dbReference>
<protein>
    <submittedName>
        <fullName evidence="2">Uncharacterized protein</fullName>
    </submittedName>
</protein>
<name>A0ABP1AYI4_9BRYO</name>
<feature type="region of interest" description="Disordered" evidence="1">
    <location>
        <begin position="28"/>
        <end position="85"/>
    </location>
</feature>
<keyword evidence="3" id="KW-1185">Reference proteome</keyword>
<sequence>MINGWGLVRLVDVSHPWLLRFHQQPTGVNAARRSPRIRGPVPVLPVSGRRLPGRLPAPQLQGRGTPCARLRLPCSSSASRHRQSA</sequence>
<reference evidence="2" key="1">
    <citation type="submission" date="2024-03" db="EMBL/GenBank/DDBJ databases">
        <authorList>
            <consortium name="ELIXIR-Norway"/>
            <consortium name="Elixir Norway"/>
        </authorList>
    </citation>
    <scope>NUCLEOTIDE SEQUENCE</scope>
</reference>
<proteinExistence type="predicted"/>
<dbReference type="EMBL" id="OZ023718">
    <property type="protein sequence ID" value="CAK9867668.1"/>
    <property type="molecule type" value="Genomic_DNA"/>
</dbReference>
<gene>
    <name evidence="2" type="ORF">CSSPJE1EN2_LOCUS10663</name>
</gene>
<evidence type="ECO:0000256" key="1">
    <source>
        <dbReference type="SAM" id="MobiDB-lite"/>
    </source>
</evidence>